<feature type="region of interest" description="Disordered" evidence="1">
    <location>
        <begin position="127"/>
        <end position="234"/>
    </location>
</feature>
<evidence type="ECO:0000256" key="2">
    <source>
        <dbReference type="SAM" id="Phobius"/>
    </source>
</evidence>
<dbReference type="RefSeq" id="XP_041558187.1">
    <property type="nucleotide sequence ID" value="XM_041705731.1"/>
</dbReference>
<keyword evidence="4" id="KW-1185">Reference proteome</keyword>
<protein>
    <submittedName>
        <fullName evidence="3">Uncharacterized protein</fullName>
    </submittedName>
</protein>
<feature type="region of interest" description="Disordered" evidence="1">
    <location>
        <begin position="15"/>
        <end position="41"/>
    </location>
</feature>
<accession>A0A7R7XSF4</accession>
<dbReference type="OrthoDB" id="4505199at2759"/>
<dbReference type="GeneID" id="64975998"/>
<evidence type="ECO:0000313" key="4">
    <source>
        <dbReference type="Proteomes" id="UP000654913"/>
    </source>
</evidence>
<dbReference type="KEGG" id="apuu:APUU_50704S"/>
<feature type="transmembrane region" description="Helical" evidence="2">
    <location>
        <begin position="44"/>
        <end position="65"/>
    </location>
</feature>
<organism evidence="3 4">
    <name type="scientific">Aspergillus puulaauensis</name>
    <dbReference type="NCBI Taxonomy" id="1220207"/>
    <lineage>
        <taxon>Eukaryota</taxon>
        <taxon>Fungi</taxon>
        <taxon>Dikarya</taxon>
        <taxon>Ascomycota</taxon>
        <taxon>Pezizomycotina</taxon>
        <taxon>Eurotiomycetes</taxon>
        <taxon>Eurotiomycetidae</taxon>
        <taxon>Eurotiales</taxon>
        <taxon>Aspergillaceae</taxon>
        <taxon>Aspergillus</taxon>
    </lineage>
</organism>
<proteinExistence type="predicted"/>
<keyword evidence="2" id="KW-0472">Membrane</keyword>
<dbReference type="Proteomes" id="UP000654913">
    <property type="component" value="Chromosome 5"/>
</dbReference>
<feature type="compositionally biased region" description="Polar residues" evidence="1">
    <location>
        <begin position="15"/>
        <end position="24"/>
    </location>
</feature>
<feature type="compositionally biased region" description="Low complexity" evidence="1">
    <location>
        <begin position="145"/>
        <end position="155"/>
    </location>
</feature>
<keyword evidence="2" id="KW-0812">Transmembrane</keyword>
<name>A0A7R7XSF4_9EURO</name>
<feature type="compositionally biased region" description="Polar residues" evidence="1">
    <location>
        <begin position="93"/>
        <end position="108"/>
    </location>
</feature>
<gene>
    <name evidence="3" type="ORF">APUU_50704S</name>
</gene>
<feature type="compositionally biased region" description="Pro residues" evidence="1">
    <location>
        <begin position="200"/>
        <end position="209"/>
    </location>
</feature>
<reference evidence="3" key="2">
    <citation type="submission" date="2021-02" db="EMBL/GenBank/DDBJ databases">
        <title>Aspergillus puulaauensis MK2 genome sequence.</title>
        <authorList>
            <person name="Futagami T."/>
            <person name="Mori K."/>
            <person name="Kadooka C."/>
            <person name="Tanaka T."/>
        </authorList>
    </citation>
    <scope>NUCLEOTIDE SEQUENCE</scope>
    <source>
        <strain evidence="3">MK2</strain>
    </source>
</reference>
<dbReference type="AlphaFoldDB" id="A0A7R7XSF4"/>
<feature type="region of interest" description="Disordered" evidence="1">
    <location>
        <begin position="80"/>
        <end position="114"/>
    </location>
</feature>
<evidence type="ECO:0000256" key="1">
    <source>
        <dbReference type="SAM" id="MobiDB-lite"/>
    </source>
</evidence>
<reference evidence="3" key="1">
    <citation type="submission" date="2021-01" db="EMBL/GenBank/DDBJ databases">
        <authorList>
            <consortium name="Aspergillus puulaauensis MK2 genome sequencing consortium"/>
            <person name="Kazuki M."/>
            <person name="Futagami T."/>
        </authorList>
    </citation>
    <scope>NUCLEOTIDE SEQUENCE</scope>
    <source>
        <strain evidence="3">MK2</strain>
    </source>
</reference>
<dbReference type="EMBL" id="AP024447">
    <property type="protein sequence ID" value="BCS25993.1"/>
    <property type="molecule type" value="Genomic_DNA"/>
</dbReference>
<keyword evidence="2" id="KW-1133">Transmembrane helix</keyword>
<sequence length="291" mass="31837">MPPFTATSIYYSLSTTRPSTQQRDNLPAVSHRNENTSLSPPAKAGLILGLVGITAILILIITMRIKQNSGLTIRSLFSRRSKQAKNERAPKRCSTSASDHNDSGSTLRTARPKALDKELEILGLLVDPRKELPPTPIPQNSHSQPRPSSASARRPMTATPPPHNLSLFPAVHTYQDPDFQEQEHDESTTSSSQTHEPHHPPSPLLPPTPSLWLPLQTQRAPQQPAEPDLSIPSSPALSYRTFATRSSGIFPWGTEPHAVDDGIASDTLLDDQVLVLPSPPRFARSYGWSGI</sequence>
<evidence type="ECO:0000313" key="3">
    <source>
        <dbReference type="EMBL" id="BCS25993.1"/>
    </source>
</evidence>